<evidence type="ECO:0000313" key="2">
    <source>
        <dbReference type="EMBL" id="RMI30635.1"/>
    </source>
</evidence>
<gene>
    <name evidence="2" type="ORF">EBN03_21490</name>
</gene>
<dbReference type="InterPro" id="IPR047958">
    <property type="entry name" value="B-4DMT-like"/>
</dbReference>
<evidence type="ECO:0000256" key="1">
    <source>
        <dbReference type="SAM" id="Phobius"/>
    </source>
</evidence>
<dbReference type="Proteomes" id="UP000279275">
    <property type="component" value="Unassembled WGS sequence"/>
</dbReference>
<feature type="transmembrane region" description="Helical" evidence="1">
    <location>
        <begin position="112"/>
        <end position="133"/>
    </location>
</feature>
<protein>
    <submittedName>
        <fullName evidence="2">Uncharacterized protein</fullName>
    </submittedName>
</protein>
<feature type="transmembrane region" description="Helical" evidence="1">
    <location>
        <begin position="35"/>
        <end position="57"/>
    </location>
</feature>
<keyword evidence="1" id="KW-0812">Transmembrane</keyword>
<proteinExistence type="predicted"/>
<accession>A0A3M2L448</accession>
<dbReference type="NCBIfam" id="NF037996">
    <property type="entry name" value="B-4DMT"/>
    <property type="match status" value="1"/>
</dbReference>
<dbReference type="EMBL" id="RFFH01000009">
    <property type="protein sequence ID" value="RMI30635.1"/>
    <property type="molecule type" value="Genomic_DNA"/>
</dbReference>
<dbReference type="RefSeq" id="WP_122189873.1">
    <property type="nucleotide sequence ID" value="NZ_RFFH01000009.1"/>
</dbReference>
<keyword evidence="1" id="KW-0472">Membrane</keyword>
<feature type="transmembrane region" description="Helical" evidence="1">
    <location>
        <begin position="77"/>
        <end position="100"/>
    </location>
</feature>
<sequence length="148" mass="15411">MNAWLVRGAGLGALTVALRVVLGFGMIHYPTHGSLMRVSCLIVLVGAVVAWGVLDGLADRRRQPDPDRPGTDLLMRWLRAAVVGGLGSGLVAWLLGFIPALSLGGNPLLFELTAGASFIVLLIFIPGMIGTAVGHKLADRGHRGAVAA</sequence>
<dbReference type="OrthoDB" id="4375786at2"/>
<reference evidence="2 3" key="1">
    <citation type="submission" date="2018-10" db="EMBL/GenBank/DDBJ databases">
        <title>Isolation from cow dung.</title>
        <authorList>
            <person name="Ling L."/>
        </authorList>
    </citation>
    <scope>NUCLEOTIDE SEQUENCE [LARGE SCALE GENOMIC DNA]</scope>
    <source>
        <strain evidence="2 3">NEAU-LL90</strain>
    </source>
</reference>
<evidence type="ECO:0000313" key="3">
    <source>
        <dbReference type="Proteomes" id="UP000279275"/>
    </source>
</evidence>
<organism evidence="2 3">
    <name type="scientific">Nocardia stercoris</name>
    <dbReference type="NCBI Taxonomy" id="2483361"/>
    <lineage>
        <taxon>Bacteria</taxon>
        <taxon>Bacillati</taxon>
        <taxon>Actinomycetota</taxon>
        <taxon>Actinomycetes</taxon>
        <taxon>Mycobacteriales</taxon>
        <taxon>Nocardiaceae</taxon>
        <taxon>Nocardia</taxon>
    </lineage>
</organism>
<dbReference type="AlphaFoldDB" id="A0A3M2L448"/>
<keyword evidence="1" id="KW-1133">Transmembrane helix</keyword>
<comment type="caution">
    <text evidence="2">The sequence shown here is derived from an EMBL/GenBank/DDBJ whole genome shotgun (WGS) entry which is preliminary data.</text>
</comment>
<name>A0A3M2L448_9NOCA</name>
<keyword evidence="3" id="KW-1185">Reference proteome</keyword>